<feature type="transmembrane region" description="Helical" evidence="5">
    <location>
        <begin position="286"/>
        <end position="310"/>
    </location>
</feature>
<feature type="transmembrane region" description="Helical" evidence="5">
    <location>
        <begin position="67"/>
        <end position="89"/>
    </location>
</feature>
<evidence type="ECO:0000313" key="7">
    <source>
        <dbReference type="EMBL" id="KMO41705.1"/>
    </source>
</evidence>
<dbReference type="SUPFAM" id="SSF103473">
    <property type="entry name" value="MFS general substrate transporter"/>
    <property type="match status" value="1"/>
</dbReference>
<dbReference type="InterPro" id="IPR000849">
    <property type="entry name" value="Sugar_P_transporter"/>
</dbReference>
<dbReference type="InterPro" id="IPR011701">
    <property type="entry name" value="MFS"/>
</dbReference>
<proteinExistence type="predicted"/>
<dbReference type="EMBL" id="LABZ01000078">
    <property type="protein sequence ID" value="KMO41705.1"/>
    <property type="molecule type" value="Genomic_DNA"/>
</dbReference>
<dbReference type="CDD" id="cd17319">
    <property type="entry name" value="MFS_ExuT_GudP_like"/>
    <property type="match status" value="1"/>
</dbReference>
<evidence type="ECO:0000259" key="6">
    <source>
        <dbReference type="PROSITE" id="PS50850"/>
    </source>
</evidence>
<feature type="transmembrane region" description="Helical" evidence="5">
    <location>
        <begin position="96"/>
        <end position="118"/>
    </location>
</feature>
<dbReference type="GO" id="GO:0022857">
    <property type="term" value="F:transmembrane transporter activity"/>
    <property type="evidence" value="ECO:0007669"/>
    <property type="project" value="InterPro"/>
</dbReference>
<dbReference type="RefSeq" id="WP_048451118.1">
    <property type="nucleotide sequence ID" value="NZ_JBNNPJ010000106.1"/>
</dbReference>
<dbReference type="InterPro" id="IPR036259">
    <property type="entry name" value="MFS_trans_sf"/>
</dbReference>
<name>A0A0J6T2Q7_9HYPH</name>
<feature type="transmembrane region" description="Helical" evidence="5">
    <location>
        <begin position="322"/>
        <end position="340"/>
    </location>
</feature>
<evidence type="ECO:0000256" key="1">
    <source>
        <dbReference type="ARBA" id="ARBA00004141"/>
    </source>
</evidence>
<feature type="transmembrane region" description="Helical" evidence="5">
    <location>
        <begin position="410"/>
        <end position="431"/>
    </location>
</feature>
<gene>
    <name evidence="7" type="ORF">VQ03_12050</name>
</gene>
<feature type="transmembrane region" description="Helical" evidence="5">
    <location>
        <begin position="27"/>
        <end position="44"/>
    </location>
</feature>
<comment type="subcellular location">
    <subcellularLocation>
        <location evidence="1">Membrane</location>
        <topology evidence="1">Multi-pass membrane protein</topology>
    </subcellularLocation>
</comment>
<feature type="domain" description="Major facilitator superfamily (MFS) profile" evidence="6">
    <location>
        <begin position="31"/>
        <end position="436"/>
    </location>
</feature>
<sequence length="449" mass="48334">MSNNQEDRHAMSSGTASLTKSPRLRRIQWIAVSFLTAAGIINYVDRSALSIANTAIRDEMHLSPAEMGWLLSAFSLAYAFSQLPVGALLDRFGSRLMLGAGMFFWSLAQLVSGFVASFQQFVLARAVLGLGEAPQFPAGAKTVSEWFSLRERGTPTGIFVASSCIGPCIAPPVLTAMMLLLGWRWMFVVTGLIGIVVAVGWYLVYRNRAEVALTREETAHLDEGAAPEPPARRMTFAEWRGLFAHATTWGMILGFMGVIYMVWLYLTWLPSYLEHERGLSVARTGWVVAIPYIFGTLGMLCAGQVADRLLARGAGIVASRKWPVCVGLLGGGLFTVPAAYTPSVTLAVVYICVAMFFINMASGAAWMMVSVAVPKRQVASLGSIQNFGGYFAGSFAPVITGYIVQGTGSYVNALLAAAAVAVLAAFAYIVLVRRPLEGGDTLVLTERPA</sequence>
<dbReference type="PROSITE" id="PS50850">
    <property type="entry name" value="MFS"/>
    <property type="match status" value="1"/>
</dbReference>
<dbReference type="InterPro" id="IPR050382">
    <property type="entry name" value="MFS_Na/Anion_cotransporter"/>
</dbReference>
<keyword evidence="3 5" id="KW-1133">Transmembrane helix</keyword>
<dbReference type="PATRIC" id="fig|1187852.3.peg.6336"/>
<protein>
    <recommendedName>
        <fullName evidence="6">Major facilitator superfamily (MFS) profile domain-containing protein</fullName>
    </recommendedName>
</protein>
<feature type="transmembrane region" description="Helical" evidence="5">
    <location>
        <begin position="242"/>
        <end position="266"/>
    </location>
</feature>
<evidence type="ECO:0000256" key="3">
    <source>
        <dbReference type="ARBA" id="ARBA00022989"/>
    </source>
</evidence>
<keyword evidence="4 5" id="KW-0472">Membrane</keyword>
<dbReference type="PANTHER" id="PTHR11662">
    <property type="entry name" value="SOLUTE CARRIER FAMILY 17"/>
    <property type="match status" value="1"/>
</dbReference>
<dbReference type="PIRSF" id="PIRSF002808">
    <property type="entry name" value="Hexose_phosphate_transp"/>
    <property type="match status" value="1"/>
</dbReference>
<feature type="transmembrane region" description="Helical" evidence="5">
    <location>
        <begin position="346"/>
        <end position="366"/>
    </location>
</feature>
<dbReference type="Proteomes" id="UP000036449">
    <property type="component" value="Unassembled WGS sequence"/>
</dbReference>
<organism evidence="7 8">
    <name type="scientific">Methylobacterium tarhaniae</name>
    <dbReference type="NCBI Taxonomy" id="1187852"/>
    <lineage>
        <taxon>Bacteria</taxon>
        <taxon>Pseudomonadati</taxon>
        <taxon>Pseudomonadota</taxon>
        <taxon>Alphaproteobacteria</taxon>
        <taxon>Hyphomicrobiales</taxon>
        <taxon>Methylobacteriaceae</taxon>
        <taxon>Methylobacterium</taxon>
    </lineage>
</organism>
<feature type="transmembrane region" description="Helical" evidence="5">
    <location>
        <begin position="183"/>
        <end position="205"/>
    </location>
</feature>
<reference evidence="7 8" key="1">
    <citation type="submission" date="2015-03" db="EMBL/GenBank/DDBJ databases">
        <title>Genome sequencing of Methylobacterium tarhaniae DSM 25844.</title>
        <authorList>
            <person name="Chaudhry V."/>
            <person name="Patil P.B."/>
        </authorList>
    </citation>
    <scope>NUCLEOTIDE SEQUENCE [LARGE SCALE GENOMIC DNA]</scope>
    <source>
        <strain evidence="7 8">DSM 25844</strain>
    </source>
</reference>
<evidence type="ECO:0000256" key="5">
    <source>
        <dbReference type="SAM" id="Phobius"/>
    </source>
</evidence>
<dbReference type="GO" id="GO:0016020">
    <property type="term" value="C:membrane"/>
    <property type="evidence" value="ECO:0007669"/>
    <property type="project" value="UniProtKB-SubCell"/>
</dbReference>
<dbReference type="Gene3D" id="1.20.1250.20">
    <property type="entry name" value="MFS general substrate transporter like domains"/>
    <property type="match status" value="2"/>
</dbReference>
<dbReference type="InterPro" id="IPR020846">
    <property type="entry name" value="MFS_dom"/>
</dbReference>
<dbReference type="Pfam" id="PF07690">
    <property type="entry name" value="MFS_1"/>
    <property type="match status" value="1"/>
</dbReference>
<evidence type="ECO:0000256" key="4">
    <source>
        <dbReference type="ARBA" id="ARBA00023136"/>
    </source>
</evidence>
<evidence type="ECO:0000313" key="8">
    <source>
        <dbReference type="Proteomes" id="UP000036449"/>
    </source>
</evidence>
<comment type="caution">
    <text evidence="7">The sequence shown here is derived from an EMBL/GenBank/DDBJ whole genome shotgun (WGS) entry which is preliminary data.</text>
</comment>
<feature type="transmembrane region" description="Helical" evidence="5">
    <location>
        <begin position="387"/>
        <end position="404"/>
    </location>
</feature>
<accession>A0A0J6T2Q7</accession>
<dbReference type="PANTHER" id="PTHR11662:SF446">
    <property type="entry name" value="SODIUM-DEPENDENT PHOSPHATE TRANSPORT PROTEIN 1, CHLOROPLASTIC"/>
    <property type="match status" value="1"/>
</dbReference>
<evidence type="ECO:0000256" key="2">
    <source>
        <dbReference type="ARBA" id="ARBA00022692"/>
    </source>
</evidence>
<dbReference type="AlphaFoldDB" id="A0A0J6T2Q7"/>
<keyword evidence="8" id="KW-1185">Reference proteome</keyword>
<keyword evidence="2 5" id="KW-0812">Transmembrane</keyword>